<reference evidence="1" key="1">
    <citation type="submission" date="2020-11" db="EMBL/GenBank/DDBJ databases">
        <authorList>
            <consortium name="DOE Joint Genome Institute"/>
            <person name="Ahrendt S."/>
            <person name="Riley R."/>
            <person name="Andreopoulos W."/>
            <person name="Labutti K."/>
            <person name="Pangilinan J."/>
            <person name="Ruiz-Duenas F.J."/>
            <person name="Barrasa J.M."/>
            <person name="Sanchez-Garcia M."/>
            <person name="Camarero S."/>
            <person name="Miyauchi S."/>
            <person name="Serrano A."/>
            <person name="Linde D."/>
            <person name="Babiker R."/>
            <person name="Drula E."/>
            <person name="Ayuso-Fernandez I."/>
            <person name="Pacheco R."/>
            <person name="Padilla G."/>
            <person name="Ferreira P."/>
            <person name="Barriuso J."/>
            <person name="Kellner H."/>
            <person name="Castanera R."/>
            <person name="Alfaro M."/>
            <person name="Ramirez L."/>
            <person name="Pisabarro A.G."/>
            <person name="Kuo A."/>
            <person name="Tritt A."/>
            <person name="Lipzen A."/>
            <person name="He G."/>
            <person name="Yan M."/>
            <person name="Ng V."/>
            <person name="Cullen D."/>
            <person name="Martin F."/>
            <person name="Rosso M.-N."/>
            <person name="Henrissat B."/>
            <person name="Hibbett D."/>
            <person name="Martinez A.T."/>
            <person name="Grigoriev I.V."/>
        </authorList>
    </citation>
    <scope>NUCLEOTIDE SEQUENCE</scope>
    <source>
        <strain evidence="1">CIRM-BRFM 674</strain>
    </source>
</reference>
<name>A0A9P5YYT7_9AGAR</name>
<feature type="non-terminal residue" evidence="1">
    <location>
        <position position="1"/>
    </location>
</feature>
<dbReference type="EMBL" id="MU155274">
    <property type="protein sequence ID" value="KAF9477014.1"/>
    <property type="molecule type" value="Genomic_DNA"/>
</dbReference>
<dbReference type="AlphaFoldDB" id="A0A9P5YYT7"/>
<keyword evidence="2" id="KW-1185">Reference proteome</keyword>
<evidence type="ECO:0000313" key="1">
    <source>
        <dbReference type="EMBL" id="KAF9477014.1"/>
    </source>
</evidence>
<protein>
    <submittedName>
        <fullName evidence="1">Uncharacterized protein</fullName>
    </submittedName>
</protein>
<proteinExistence type="predicted"/>
<gene>
    <name evidence="1" type="ORF">BDN70DRAFT_995241</name>
</gene>
<accession>A0A9P5YYT7</accession>
<organism evidence="1 2">
    <name type="scientific">Pholiota conissans</name>
    <dbReference type="NCBI Taxonomy" id="109636"/>
    <lineage>
        <taxon>Eukaryota</taxon>
        <taxon>Fungi</taxon>
        <taxon>Dikarya</taxon>
        <taxon>Basidiomycota</taxon>
        <taxon>Agaricomycotina</taxon>
        <taxon>Agaricomycetes</taxon>
        <taxon>Agaricomycetidae</taxon>
        <taxon>Agaricales</taxon>
        <taxon>Agaricineae</taxon>
        <taxon>Strophariaceae</taxon>
        <taxon>Pholiota</taxon>
    </lineage>
</organism>
<comment type="caution">
    <text evidence="1">The sequence shown here is derived from an EMBL/GenBank/DDBJ whole genome shotgun (WGS) entry which is preliminary data.</text>
</comment>
<sequence>TAPTFLRKSSCTLKAFRLIIEGVASKSKAVLIDVLRVTPYLDTLQLECKYWPWKSSDACLTPTSAETEALEARIEEGFLPNLRTLDIKTGCFPSYYSIKIQLRPDTVDDTDKLSEELDINNPPEHLRIRLSFIYYLLGPDVHQIILPGGPVENRLFQKPCRIS</sequence>
<dbReference type="Proteomes" id="UP000807469">
    <property type="component" value="Unassembled WGS sequence"/>
</dbReference>
<evidence type="ECO:0000313" key="2">
    <source>
        <dbReference type="Proteomes" id="UP000807469"/>
    </source>
</evidence>